<feature type="compositionally biased region" description="Basic and acidic residues" evidence="1">
    <location>
        <begin position="180"/>
        <end position="192"/>
    </location>
</feature>
<reference evidence="4" key="4">
    <citation type="submission" date="2016-08" db="EMBL/GenBank/DDBJ databases">
        <title>Sequencing, Assembly and Comparative Genomics of S. aureofaciens ATCC 10762.</title>
        <authorList>
            <person name="Gradnigo J.S."/>
            <person name="Johnson N."/>
            <person name="Somerville G.A."/>
        </authorList>
    </citation>
    <scope>NUCLEOTIDE SEQUENCE [LARGE SCALE GENOMIC DNA]</scope>
    <source>
        <strain evidence="4">ATCC 10762</strain>
    </source>
</reference>
<feature type="domain" description="eCIS core" evidence="2">
    <location>
        <begin position="103"/>
        <end position="174"/>
    </location>
</feature>
<evidence type="ECO:0000256" key="1">
    <source>
        <dbReference type="SAM" id="MobiDB-lite"/>
    </source>
</evidence>
<feature type="compositionally biased region" description="Basic and acidic residues" evidence="1">
    <location>
        <begin position="418"/>
        <end position="428"/>
    </location>
</feature>
<accession>A0A1E7MVV1</accession>
<dbReference type="Proteomes" id="UP000610124">
    <property type="component" value="Unassembled WGS sequence"/>
</dbReference>
<feature type="compositionally biased region" description="Low complexity" evidence="1">
    <location>
        <begin position="67"/>
        <end position="80"/>
    </location>
</feature>
<feature type="region of interest" description="Disordered" evidence="1">
    <location>
        <begin position="173"/>
        <end position="192"/>
    </location>
</feature>
<dbReference type="Proteomes" id="UP000037395">
    <property type="component" value="Unassembled WGS sequence"/>
</dbReference>
<evidence type="ECO:0000313" key="4">
    <source>
        <dbReference type="EMBL" id="OEV32556.1"/>
    </source>
</evidence>
<evidence type="ECO:0000313" key="3">
    <source>
        <dbReference type="EMBL" id="GGV06712.1"/>
    </source>
</evidence>
<feature type="region of interest" description="Disordered" evidence="1">
    <location>
        <begin position="418"/>
        <end position="439"/>
    </location>
</feature>
<organism evidence="4 5">
    <name type="scientific">Kitasatospora aureofaciens</name>
    <name type="common">Streptomyces aureofaciens</name>
    <dbReference type="NCBI Taxonomy" id="1894"/>
    <lineage>
        <taxon>Bacteria</taxon>
        <taxon>Bacillati</taxon>
        <taxon>Actinomycetota</taxon>
        <taxon>Actinomycetes</taxon>
        <taxon>Kitasatosporales</taxon>
        <taxon>Streptomycetaceae</taxon>
        <taxon>Kitasatospora</taxon>
    </lineage>
</organism>
<dbReference type="AlphaFoldDB" id="A0A1E7MVV1"/>
<dbReference type="GeneID" id="97490075"/>
<reference evidence="3" key="1">
    <citation type="journal article" date="2014" name="Int. J. Syst. Evol. Microbiol.">
        <title>Complete genome sequence of Corynebacterium casei LMG S-19264T (=DSM 44701T), isolated from a smear-ripened cheese.</title>
        <authorList>
            <consortium name="US DOE Joint Genome Institute (JGI-PGF)"/>
            <person name="Walter F."/>
            <person name="Albersmeier A."/>
            <person name="Kalinowski J."/>
            <person name="Ruckert C."/>
        </authorList>
    </citation>
    <scope>NUCLEOTIDE SEQUENCE</scope>
    <source>
        <strain evidence="3">JCM 4434</strain>
    </source>
</reference>
<protein>
    <recommendedName>
        <fullName evidence="2">eCIS core domain-containing protein</fullName>
    </recommendedName>
</protein>
<dbReference type="Pfam" id="PF13699">
    <property type="entry name" value="eCIS_core"/>
    <property type="match status" value="1"/>
</dbReference>
<reference evidence="5" key="3">
    <citation type="submission" date="2016-08" db="EMBL/GenBank/DDBJ databases">
        <title>Sequencing, assembly and comparative genomics of S. aureofaciens ATCC 10762.</title>
        <authorList>
            <person name="Gradnigo J.S."/>
            <person name="Johnson N."/>
            <person name="Somerville G.A."/>
        </authorList>
    </citation>
    <scope>NUCLEOTIDE SEQUENCE [LARGE SCALE GENOMIC DNA]</scope>
    <source>
        <strain evidence="5">ATCC 10762 / DSM 40127 / CCM 3239 / JCM 4008 / LMG 5968 / NBRC 12843 / NCIMB 8234 / A-377</strain>
    </source>
</reference>
<dbReference type="RefSeq" id="WP_030557620.1">
    <property type="nucleotide sequence ID" value="NZ_BMUB01000041.1"/>
</dbReference>
<name>A0A1E7MVV1_KITAU</name>
<feature type="compositionally biased region" description="Basic and acidic residues" evidence="1">
    <location>
        <begin position="1"/>
        <end position="11"/>
    </location>
</feature>
<feature type="compositionally biased region" description="Gly residues" evidence="1">
    <location>
        <begin position="57"/>
        <end position="66"/>
    </location>
</feature>
<comment type="caution">
    <text evidence="4">The sequence shown here is derived from an EMBL/GenBank/DDBJ whole genome shotgun (WGS) entry which is preliminary data.</text>
</comment>
<dbReference type="EMBL" id="JPRF03000090">
    <property type="protein sequence ID" value="OEV32556.1"/>
    <property type="molecule type" value="Genomic_DNA"/>
</dbReference>
<dbReference type="EMBL" id="BMUB01000041">
    <property type="protein sequence ID" value="GGV06712.1"/>
    <property type="molecule type" value="Genomic_DNA"/>
</dbReference>
<evidence type="ECO:0000313" key="5">
    <source>
        <dbReference type="Proteomes" id="UP000037395"/>
    </source>
</evidence>
<accession>A0A8H9I0G1</accession>
<dbReference type="InterPro" id="IPR025295">
    <property type="entry name" value="eCIS_core_dom"/>
</dbReference>
<reference evidence="4 5" key="2">
    <citation type="submission" date="2014-07" db="EMBL/GenBank/DDBJ databases">
        <authorList>
            <person name="Zhang J.E."/>
            <person name="Yang H."/>
            <person name="Guo J."/>
            <person name="Deng Z."/>
            <person name="Luo H."/>
            <person name="Luo M."/>
            <person name="Zhao B."/>
        </authorList>
    </citation>
    <scope>NUCLEOTIDE SEQUENCE [LARGE SCALE GENOMIC DNA]</scope>
    <source>
        <strain evidence="4">ATCC 10762</strain>
        <strain evidence="5">ATCC 10762 / DSM 40127 / CCM 3239 / JCM 4008 / LMG 5968 / NBRC 12843 / NCIMB 8234 / A-377</strain>
    </source>
</reference>
<feature type="region of interest" description="Disordered" evidence="1">
    <location>
        <begin position="217"/>
        <end position="258"/>
    </location>
</feature>
<feature type="region of interest" description="Disordered" evidence="1">
    <location>
        <begin position="52"/>
        <end position="83"/>
    </location>
</feature>
<keyword evidence="5" id="KW-1185">Reference proteome</keyword>
<reference evidence="3" key="5">
    <citation type="submission" date="2020-09" db="EMBL/GenBank/DDBJ databases">
        <authorList>
            <person name="Sun Q."/>
            <person name="Ohkuma M."/>
        </authorList>
    </citation>
    <scope>NUCLEOTIDE SEQUENCE</scope>
    <source>
        <strain evidence="3">JCM 4434</strain>
    </source>
</reference>
<evidence type="ECO:0000259" key="2">
    <source>
        <dbReference type="Pfam" id="PF13699"/>
    </source>
</evidence>
<sequence>MRSHQPDRRTDPAAAPAATRAVRPGPGPRSGTALALQRSIGNAAVTRLVQRTRHGADGSGRSGGSGCSSSARGSSSAGCSGEHGELPLQRSLVHQVLRTVGQPLDATTRHEMECRLGADFSDVRLHTGSTARASAAEVGARAYTSGNHVVLGAGGGDRHTLAHELTHVIQQRSGPVAGTDRGDGLRVSDPSDRYEREAEANAVRALAAPLVHAGAEAGPGYASRTPGAAEAPVQRMPPKRKAEAAELSEPSGRTTRGKARAANLDLNRPVLEFTSEYEGPATQRLDDAQSIGFQQVARLRNPPGAPQQVATNYHFWQEVKDSNVQIVRSGTDFPATPSSRPWMQDGPYRPPYNNAVINNAQNMIEFNDNPGFSTSARMTAGYWLRSYQVSFRWKVAHAAGPWSRTMPAWTSPEVTHTLHSEFDPEHPDQPSPIVASPAGDFTWNVDLSE</sequence>
<feature type="region of interest" description="Disordered" evidence="1">
    <location>
        <begin position="1"/>
        <end position="34"/>
    </location>
</feature>
<feature type="compositionally biased region" description="Low complexity" evidence="1">
    <location>
        <begin position="12"/>
        <end position="24"/>
    </location>
</feature>
<proteinExistence type="predicted"/>
<gene>
    <name evidence="3" type="ORF">GCM10010502_72130</name>
    <name evidence="4" type="ORF">HS99_0040110</name>
</gene>